<dbReference type="InterPro" id="IPR011990">
    <property type="entry name" value="TPR-like_helical_dom_sf"/>
</dbReference>
<comment type="similarity">
    <text evidence="1">Belongs to the PPR family. P subfamily.</text>
</comment>
<feature type="repeat" description="PPR" evidence="3">
    <location>
        <begin position="233"/>
        <end position="267"/>
    </location>
</feature>
<evidence type="ECO:0000313" key="4">
    <source>
        <dbReference type="EMBL" id="KAI7753522.1"/>
    </source>
</evidence>
<dbReference type="AlphaFoldDB" id="A0AAD5GSB8"/>
<accession>A0AAD5GSB8</accession>
<feature type="repeat" description="PPR" evidence="3">
    <location>
        <begin position="163"/>
        <end position="197"/>
    </location>
</feature>
<feature type="repeat" description="PPR" evidence="3">
    <location>
        <begin position="198"/>
        <end position="232"/>
    </location>
</feature>
<dbReference type="Pfam" id="PF13041">
    <property type="entry name" value="PPR_2"/>
    <property type="match status" value="2"/>
</dbReference>
<sequence>MVSSGSLFRFLKTHKPLLCFCINSCFHSQTQFKQTNFIKKITANSKKTIKSTTKESLTTPRLYMKDTITTISNILRYSTWDSAQQQLQSLPIKWDSYTINQVLKTHPPMHKSWLFFNWTSGLRTFKHDHFTYTTMIDIFGEARRISSMWFVFRQMQEKGVKVDVVTYTCMLHWLSNDGDVDGAVKLWEEMKEKGVGLTVVSYTAYMKVLFDCGRVKEAVGVYKEMIRAGCVPNCFTYTVLMEHLAACGKFNEVLDIFIKMQDAGVQPDKATCNILVESCCKAGESDVLLKESNRHLSIHYEKPQPLVNNGVSDTVSIDQLLVLYLLNRKHFVGVDSLFKDMMDRNVILTPEIVSSVIDTYSAHERPHGAVLAYEYVNQSALLIYKLGCANKPVSASKVFDFLPDNEKNTTSYTALMAAYFASRNTSKGLLIFKEMKDVGIPIVVGTYNVLLAGLEKSGWVVEFEYYRKEKKQMQNISFSENQESAEEMTCNLLFGLGLERCSPLSVFVSLQIGRKQENKENFIIEACFYQMQEKWVRIDVVTYTSMLHWLSNDGVVLSH</sequence>
<gene>
    <name evidence="4" type="ORF">M8C21_014293</name>
</gene>
<dbReference type="InterPro" id="IPR002885">
    <property type="entry name" value="PPR_rpt"/>
</dbReference>
<feature type="repeat" description="PPR" evidence="3">
    <location>
        <begin position="128"/>
        <end position="162"/>
    </location>
</feature>
<evidence type="ECO:0000256" key="3">
    <source>
        <dbReference type="PROSITE-ProRule" id="PRU00708"/>
    </source>
</evidence>
<comment type="caution">
    <text evidence="4">The sequence shown here is derived from an EMBL/GenBank/DDBJ whole genome shotgun (WGS) entry which is preliminary data.</text>
</comment>
<keyword evidence="2" id="KW-0677">Repeat</keyword>
<evidence type="ECO:0000256" key="1">
    <source>
        <dbReference type="ARBA" id="ARBA00007626"/>
    </source>
</evidence>
<organism evidence="4 5">
    <name type="scientific">Ambrosia artemisiifolia</name>
    <name type="common">Common ragweed</name>
    <dbReference type="NCBI Taxonomy" id="4212"/>
    <lineage>
        <taxon>Eukaryota</taxon>
        <taxon>Viridiplantae</taxon>
        <taxon>Streptophyta</taxon>
        <taxon>Embryophyta</taxon>
        <taxon>Tracheophyta</taxon>
        <taxon>Spermatophyta</taxon>
        <taxon>Magnoliopsida</taxon>
        <taxon>eudicotyledons</taxon>
        <taxon>Gunneridae</taxon>
        <taxon>Pentapetalae</taxon>
        <taxon>asterids</taxon>
        <taxon>campanulids</taxon>
        <taxon>Asterales</taxon>
        <taxon>Asteraceae</taxon>
        <taxon>Asteroideae</taxon>
        <taxon>Heliantheae alliance</taxon>
        <taxon>Heliantheae</taxon>
        <taxon>Ambrosia</taxon>
    </lineage>
</organism>
<dbReference type="PROSITE" id="PS51375">
    <property type="entry name" value="PPR"/>
    <property type="match status" value="5"/>
</dbReference>
<dbReference type="EMBL" id="JAMZMK010005406">
    <property type="protein sequence ID" value="KAI7753522.1"/>
    <property type="molecule type" value="Genomic_DNA"/>
</dbReference>
<dbReference type="PANTHER" id="PTHR47447">
    <property type="entry name" value="OS03G0856100 PROTEIN"/>
    <property type="match status" value="1"/>
</dbReference>
<dbReference type="NCBIfam" id="TIGR00756">
    <property type="entry name" value="PPR"/>
    <property type="match status" value="5"/>
</dbReference>
<dbReference type="Gene3D" id="1.25.40.10">
    <property type="entry name" value="Tetratricopeptide repeat domain"/>
    <property type="match status" value="3"/>
</dbReference>
<reference evidence="4" key="1">
    <citation type="submission" date="2022-06" db="EMBL/GenBank/DDBJ databases">
        <title>Uncovering the hologenomic basis of an extraordinary plant invasion.</title>
        <authorList>
            <person name="Bieker V.C."/>
            <person name="Martin M.D."/>
            <person name="Gilbert T."/>
            <person name="Hodgins K."/>
            <person name="Battlay P."/>
            <person name="Petersen B."/>
            <person name="Wilson J."/>
        </authorList>
    </citation>
    <scope>NUCLEOTIDE SEQUENCE</scope>
    <source>
        <strain evidence="4">AA19_3_7</strain>
        <tissue evidence="4">Leaf</tissue>
    </source>
</reference>
<proteinExistence type="inferred from homology"/>
<keyword evidence="5" id="KW-1185">Reference proteome</keyword>
<dbReference type="Pfam" id="PF13812">
    <property type="entry name" value="PPR_3"/>
    <property type="match status" value="1"/>
</dbReference>
<dbReference type="PANTHER" id="PTHR47447:SF27">
    <property type="entry name" value="PENTACOTRIPEPTIDE-REPEAT REGION OF PRORP DOMAIN-CONTAINING PROTEIN"/>
    <property type="match status" value="1"/>
</dbReference>
<evidence type="ECO:0000313" key="5">
    <source>
        <dbReference type="Proteomes" id="UP001206925"/>
    </source>
</evidence>
<dbReference type="Proteomes" id="UP001206925">
    <property type="component" value="Unassembled WGS sequence"/>
</dbReference>
<evidence type="ECO:0008006" key="6">
    <source>
        <dbReference type="Google" id="ProtNLM"/>
    </source>
</evidence>
<name>A0AAD5GSB8_AMBAR</name>
<feature type="repeat" description="PPR" evidence="3">
    <location>
        <begin position="408"/>
        <end position="442"/>
    </location>
</feature>
<evidence type="ECO:0000256" key="2">
    <source>
        <dbReference type="ARBA" id="ARBA00022737"/>
    </source>
</evidence>
<protein>
    <recommendedName>
        <fullName evidence="6">Pentatricopeptide repeat-containing protein</fullName>
    </recommendedName>
</protein>